<evidence type="ECO:0000256" key="8">
    <source>
        <dbReference type="ARBA" id="ARBA00023136"/>
    </source>
</evidence>
<evidence type="ECO:0000256" key="1">
    <source>
        <dbReference type="ARBA" id="ARBA00004162"/>
    </source>
</evidence>
<keyword evidence="8" id="KW-0472">Membrane</keyword>
<evidence type="ECO:0000256" key="5">
    <source>
        <dbReference type="ARBA" id="ARBA00022824"/>
    </source>
</evidence>
<accession>A0ABD1SZ47</accession>
<keyword evidence="3" id="KW-1003">Cell membrane</keyword>
<organism evidence="11 12">
    <name type="scientific">Abeliophyllum distichum</name>
    <dbReference type="NCBI Taxonomy" id="126358"/>
    <lineage>
        <taxon>Eukaryota</taxon>
        <taxon>Viridiplantae</taxon>
        <taxon>Streptophyta</taxon>
        <taxon>Embryophyta</taxon>
        <taxon>Tracheophyta</taxon>
        <taxon>Spermatophyta</taxon>
        <taxon>Magnoliopsida</taxon>
        <taxon>eudicotyledons</taxon>
        <taxon>Gunneridae</taxon>
        <taxon>Pentapetalae</taxon>
        <taxon>asterids</taxon>
        <taxon>lamiids</taxon>
        <taxon>Lamiales</taxon>
        <taxon>Oleaceae</taxon>
        <taxon>Forsythieae</taxon>
        <taxon>Abeliophyllum</taxon>
    </lineage>
</organism>
<evidence type="ECO:0000256" key="4">
    <source>
        <dbReference type="ARBA" id="ARBA00022692"/>
    </source>
</evidence>
<evidence type="ECO:0000256" key="9">
    <source>
        <dbReference type="ARBA" id="ARBA00038080"/>
    </source>
</evidence>
<protein>
    <submittedName>
        <fullName evidence="11">Proton pump interactor 1</fullName>
    </submittedName>
</protein>
<evidence type="ECO:0000256" key="2">
    <source>
        <dbReference type="ARBA" id="ARBA00004389"/>
    </source>
</evidence>
<keyword evidence="12" id="KW-1185">Reference proteome</keyword>
<name>A0ABD1SZ47_9LAMI</name>
<keyword evidence="5" id="KW-0256">Endoplasmic reticulum</keyword>
<comment type="caution">
    <text evidence="11">The sequence shown here is derived from an EMBL/GenBank/DDBJ whole genome shotgun (WGS) entry which is preliminary data.</text>
</comment>
<keyword evidence="4" id="KW-0812">Transmembrane</keyword>
<evidence type="ECO:0000256" key="6">
    <source>
        <dbReference type="ARBA" id="ARBA00022989"/>
    </source>
</evidence>
<evidence type="ECO:0000313" key="11">
    <source>
        <dbReference type="EMBL" id="KAL2505727.1"/>
    </source>
</evidence>
<gene>
    <name evidence="11" type="ORF">Adt_21348</name>
</gene>
<comment type="subcellular location">
    <subcellularLocation>
        <location evidence="1">Cell membrane</location>
        <topology evidence="1">Single-pass membrane protein</topology>
    </subcellularLocation>
    <subcellularLocation>
        <location evidence="2">Endoplasmic reticulum membrane</location>
        <topology evidence="2">Single-pass membrane protein</topology>
    </subcellularLocation>
</comment>
<reference evidence="12" key="1">
    <citation type="submission" date="2024-07" db="EMBL/GenBank/DDBJ databases">
        <title>Two chromosome-level genome assemblies of Korean endemic species Abeliophyllum distichum and Forsythia ovata (Oleaceae).</title>
        <authorList>
            <person name="Jang H."/>
        </authorList>
    </citation>
    <scope>NUCLEOTIDE SEQUENCE [LARGE SCALE GENOMIC DNA]</scope>
</reference>
<evidence type="ECO:0000256" key="3">
    <source>
        <dbReference type="ARBA" id="ARBA00022475"/>
    </source>
</evidence>
<comment type="similarity">
    <text evidence="9">Belongs to the plant Proton pump-interactor protein family.</text>
</comment>
<evidence type="ECO:0000256" key="7">
    <source>
        <dbReference type="ARBA" id="ARBA00023054"/>
    </source>
</evidence>
<proteinExistence type="inferred from homology"/>
<dbReference type="Proteomes" id="UP001604336">
    <property type="component" value="Unassembled WGS sequence"/>
</dbReference>
<dbReference type="InterPro" id="IPR055282">
    <property type="entry name" value="PPI1-4"/>
</dbReference>
<evidence type="ECO:0000256" key="10">
    <source>
        <dbReference type="SAM" id="Coils"/>
    </source>
</evidence>
<dbReference type="AlphaFoldDB" id="A0ABD1SZ47"/>
<dbReference type="GO" id="GO:0005789">
    <property type="term" value="C:endoplasmic reticulum membrane"/>
    <property type="evidence" value="ECO:0007669"/>
    <property type="project" value="UniProtKB-SubCell"/>
</dbReference>
<dbReference type="EMBL" id="JBFOLK010000006">
    <property type="protein sequence ID" value="KAL2505727.1"/>
    <property type="molecule type" value="Genomic_DNA"/>
</dbReference>
<keyword evidence="6" id="KW-1133">Transmembrane helix</keyword>
<dbReference type="PANTHER" id="PTHR32219">
    <property type="entry name" value="RNA-BINDING PROTEIN YLMH-RELATED"/>
    <property type="match status" value="1"/>
</dbReference>
<dbReference type="PANTHER" id="PTHR32219:SF3">
    <property type="entry name" value="CALPONIN-LIKE DOMAIN PROTEIN"/>
    <property type="match status" value="1"/>
</dbReference>
<dbReference type="GO" id="GO:0005886">
    <property type="term" value="C:plasma membrane"/>
    <property type="evidence" value="ECO:0007669"/>
    <property type="project" value="UniProtKB-SubCell"/>
</dbReference>
<feature type="coiled-coil region" evidence="10">
    <location>
        <begin position="101"/>
        <end position="128"/>
    </location>
</feature>
<evidence type="ECO:0000313" key="12">
    <source>
        <dbReference type="Proteomes" id="UP001604336"/>
    </source>
</evidence>
<keyword evidence="7 10" id="KW-0175">Coiled coil</keyword>
<sequence>MLLLGFTCLHANCQTHGIEYEAVKLEDRAAWKLVRSKRLKIDYLQSMINRAKNAMSIEDIDSRITNMEHVMQHETLPLNEEKQFICEIKQLKQLCEQLSSNMGSQDQIQQALNQREEVEERLKKHTINRLRQRASLPVAIENYIFFVYRELRKMGNMKTNPKMSEICVLMKIATVSRN</sequence>